<keyword evidence="3" id="KW-1185">Reference proteome</keyword>
<name>A0A7C9KP58_9SPHN</name>
<dbReference type="Proteomes" id="UP000481327">
    <property type="component" value="Unassembled WGS sequence"/>
</dbReference>
<gene>
    <name evidence="2" type="ORF">F3168_13470</name>
</gene>
<evidence type="ECO:0000256" key="1">
    <source>
        <dbReference type="SAM" id="MobiDB-lite"/>
    </source>
</evidence>
<organism evidence="2 3">
    <name type="scientific">Sandarakinorhabdus fusca</name>
    <dbReference type="NCBI Taxonomy" id="1439888"/>
    <lineage>
        <taxon>Bacteria</taxon>
        <taxon>Pseudomonadati</taxon>
        <taxon>Pseudomonadota</taxon>
        <taxon>Alphaproteobacteria</taxon>
        <taxon>Sphingomonadales</taxon>
        <taxon>Sphingosinicellaceae</taxon>
        <taxon>Sandarakinorhabdus</taxon>
    </lineage>
</organism>
<dbReference type="AlphaFoldDB" id="A0A7C9KP58"/>
<dbReference type="OrthoDB" id="7160947at2"/>
<dbReference type="PANTHER" id="PTHR36456:SF1">
    <property type="entry name" value="UPF0232 PROTEIN SCO3875"/>
    <property type="match status" value="1"/>
</dbReference>
<evidence type="ECO:0000313" key="3">
    <source>
        <dbReference type="Proteomes" id="UP000481327"/>
    </source>
</evidence>
<proteinExistence type="predicted"/>
<dbReference type="InterPro" id="IPR007922">
    <property type="entry name" value="DciA-like"/>
</dbReference>
<protein>
    <submittedName>
        <fullName evidence="2">DUF721 domain-containing protein</fullName>
    </submittedName>
</protein>
<dbReference type="PANTHER" id="PTHR36456">
    <property type="entry name" value="UPF0232 PROTEIN SCO3875"/>
    <property type="match status" value="1"/>
</dbReference>
<reference evidence="2 3" key="1">
    <citation type="submission" date="2019-09" db="EMBL/GenBank/DDBJ databases">
        <title>Polymorphobacter sp. isolated from a lake in China.</title>
        <authorList>
            <person name="Liu Z."/>
        </authorList>
    </citation>
    <scope>NUCLEOTIDE SEQUENCE [LARGE SCALE GENOMIC DNA]</scope>
    <source>
        <strain evidence="2 3">D40P</strain>
    </source>
</reference>
<dbReference type="InterPro" id="IPR010593">
    <property type="entry name" value="DUF1159"/>
</dbReference>
<sequence length="172" mass="18843">METPMAKKPESPPPERSRRPRRVADLVPAIGGQAFRRFGFTQSVVVARWAEIVGDRYARHSRPESLTMPRGKKDGGILKVAVSGALAPMLAHVEPQVIERVNRLLGYNAVARMQLRQADIDPPARRGAVPVPAELSDETRSTLRDIADPDLRASLQSLAEALSTSRGPPIVR</sequence>
<feature type="region of interest" description="Disordered" evidence="1">
    <location>
        <begin position="1"/>
        <end position="20"/>
    </location>
</feature>
<comment type="caution">
    <text evidence="2">The sequence shown here is derived from an EMBL/GenBank/DDBJ whole genome shotgun (WGS) entry which is preliminary data.</text>
</comment>
<evidence type="ECO:0000313" key="2">
    <source>
        <dbReference type="EMBL" id="MQT18264.1"/>
    </source>
</evidence>
<dbReference type="EMBL" id="WIOL01000006">
    <property type="protein sequence ID" value="MQT18264.1"/>
    <property type="molecule type" value="Genomic_DNA"/>
</dbReference>
<dbReference type="Pfam" id="PF05258">
    <property type="entry name" value="DciA"/>
    <property type="match status" value="1"/>
</dbReference>
<accession>A0A7C9KP58</accession>
<feature type="compositionally biased region" description="Basic and acidic residues" evidence="1">
    <location>
        <begin position="1"/>
        <end position="17"/>
    </location>
</feature>
<dbReference type="PIRSF" id="PIRSF032064">
    <property type="entry name" value="UCP032064"/>
    <property type="match status" value="1"/>
</dbReference>